<evidence type="ECO:0000313" key="2">
    <source>
        <dbReference type="Proteomes" id="UP000504618"/>
    </source>
</evidence>
<proteinExistence type="predicted"/>
<feature type="domain" description="MADF" evidence="1">
    <location>
        <begin position="76"/>
        <end position="170"/>
    </location>
</feature>
<protein>
    <submittedName>
        <fullName evidence="3">Uncharacterized protein LOC112457681</fullName>
    </submittedName>
</protein>
<dbReference type="RefSeq" id="XP_024876629.1">
    <property type="nucleotide sequence ID" value="XM_025020861.1"/>
</dbReference>
<accession>A0A6J1Q383</accession>
<reference evidence="3" key="1">
    <citation type="submission" date="2025-08" db="UniProtKB">
        <authorList>
            <consortium name="RefSeq"/>
        </authorList>
    </citation>
    <scope>IDENTIFICATION</scope>
    <source>
        <tissue evidence="3">Whole body</tissue>
    </source>
</reference>
<dbReference type="InterPro" id="IPR006578">
    <property type="entry name" value="MADF-dom"/>
</dbReference>
<dbReference type="GeneID" id="112457681"/>
<gene>
    <name evidence="3" type="primary">LOC112457681</name>
</gene>
<dbReference type="Pfam" id="PF10545">
    <property type="entry name" value="MADF_DNA_bdg"/>
    <property type="match status" value="1"/>
</dbReference>
<dbReference type="OrthoDB" id="7701713at2759"/>
<dbReference type="Proteomes" id="UP000504618">
    <property type="component" value="Unplaced"/>
</dbReference>
<keyword evidence="2" id="KW-1185">Reference proteome</keyword>
<evidence type="ECO:0000313" key="3">
    <source>
        <dbReference type="RefSeq" id="XP_024876629.1"/>
    </source>
</evidence>
<evidence type="ECO:0000259" key="1">
    <source>
        <dbReference type="PROSITE" id="PS51029"/>
    </source>
</evidence>
<name>A0A6J1Q383_9HYME</name>
<sequence>MRPRIVDPETSYLVSDNGECEKMAEDINECINKVNEHCGNSTKQKKISVLDKSRCKKKLKTGEVDNIIWTSESIAHLIQLVKNNDIIWNYCIPMKERSKFKISIAWDFIVEDLKDTFPDISSFFNPIVVQSKWKSLVDYFWRKVASRPKTTGSAAAAPESWPYFENMTFL</sequence>
<organism evidence="2 3">
    <name type="scientific">Temnothorax curvispinosus</name>
    <dbReference type="NCBI Taxonomy" id="300111"/>
    <lineage>
        <taxon>Eukaryota</taxon>
        <taxon>Metazoa</taxon>
        <taxon>Ecdysozoa</taxon>
        <taxon>Arthropoda</taxon>
        <taxon>Hexapoda</taxon>
        <taxon>Insecta</taxon>
        <taxon>Pterygota</taxon>
        <taxon>Neoptera</taxon>
        <taxon>Endopterygota</taxon>
        <taxon>Hymenoptera</taxon>
        <taxon>Apocrita</taxon>
        <taxon>Aculeata</taxon>
        <taxon>Formicoidea</taxon>
        <taxon>Formicidae</taxon>
        <taxon>Myrmicinae</taxon>
        <taxon>Temnothorax</taxon>
    </lineage>
</organism>
<dbReference type="PROSITE" id="PS51029">
    <property type="entry name" value="MADF"/>
    <property type="match status" value="1"/>
</dbReference>
<dbReference type="AlphaFoldDB" id="A0A6J1Q383"/>